<feature type="compositionally biased region" description="Basic and acidic residues" evidence="2">
    <location>
        <begin position="505"/>
        <end position="518"/>
    </location>
</feature>
<dbReference type="Gene3D" id="6.10.140.210">
    <property type="match status" value="1"/>
</dbReference>
<evidence type="ECO:0000256" key="2">
    <source>
        <dbReference type="SAM" id="MobiDB-lite"/>
    </source>
</evidence>
<dbReference type="SUPFAM" id="SSF111347">
    <property type="entry name" value="Rap/Ran-GAP"/>
    <property type="match status" value="1"/>
</dbReference>
<dbReference type="Gene3D" id="3.40.50.11210">
    <property type="entry name" value="Rap/Ran-GAP"/>
    <property type="match status" value="1"/>
</dbReference>
<dbReference type="PANTHER" id="PTHR15711:SF17">
    <property type="entry name" value="RAP1 GTPASE-ACTIVATING PROTEIN 2"/>
    <property type="match status" value="1"/>
</dbReference>
<dbReference type="Proteomes" id="UP000261640">
    <property type="component" value="Unplaced"/>
</dbReference>
<dbReference type="InterPro" id="IPR035974">
    <property type="entry name" value="Rap/Ran-GAP_sf"/>
</dbReference>
<dbReference type="GO" id="GO:0005886">
    <property type="term" value="C:plasma membrane"/>
    <property type="evidence" value="ECO:0007669"/>
    <property type="project" value="TreeGrafter"/>
</dbReference>
<name>A0A7N8WXD9_9TELE</name>
<dbReference type="InterPro" id="IPR050989">
    <property type="entry name" value="Rap1_Ran_GAP"/>
</dbReference>
<dbReference type="PROSITE" id="PS50085">
    <property type="entry name" value="RAPGAP"/>
    <property type="match status" value="1"/>
</dbReference>
<sequence>TLIDVLEKGGPYPQVILPQFGGYWIEDVEAQAGTPSSSESSFCEEEEGGEGMSPGGGHNYRLECNSTARAYRKHFLGKEHMNYYCTGSSIGNLIMSLKHEEAEAQEFLRIMLRSRTKTVHDRISLAGINQLPSVPQIAKLFCDDATGLKFNPVLYPRGSQLIVAYDEHEVNNTFKFGVIYQKFGQTSEEELFGNNEETPAFKEFLSILGNNTELQDFKGFRGGLDVSHGQTGSESVYTVFRQREIMFHVSTKLPFTEGDVQQLQRKRHIGNDIVAAVFQEEPTPFVPDMIASNFLHAYVLVQAENPCTEHTTYKGPEFRDFLLTKLINAENACYKSDKFAKLEGRTRAALLDNLHDELHRQSQATLGLGQPGEEDKLENGGHGGLLESFKRAMRVRSHSMETMVGSHRHRSPGVGGGVPASLSGGGLPQSTSECTKSTFTPPALSAKSPLKSPVKRRSGLFPRLHSSTESPSDKHSRRLSAETCPLSQEVRSETSSNPSSPEICPNKDRPFIKMKESSSGRPNISRSSSSTSSFSSTTGETEALEELEPVSATLTMFFTVMSISFLLFPFPSCLIADGKNKTSPRTNLKFRFDKMSHSSTSTVGHLVISGSL</sequence>
<evidence type="ECO:0000256" key="1">
    <source>
        <dbReference type="ARBA" id="ARBA00022468"/>
    </source>
</evidence>
<dbReference type="Ensembl" id="ENSMAMT00000060172.1">
    <property type="protein sequence ID" value="ENSMAMP00000042649.1"/>
    <property type="gene ID" value="ENSMAMG00000002443.2"/>
</dbReference>
<dbReference type="Pfam" id="PF21022">
    <property type="entry name" value="Rap-GAP_dimer"/>
    <property type="match status" value="1"/>
</dbReference>
<reference evidence="5" key="1">
    <citation type="submission" date="2025-08" db="UniProtKB">
        <authorList>
            <consortium name="Ensembl"/>
        </authorList>
    </citation>
    <scope>IDENTIFICATION</scope>
</reference>
<evidence type="ECO:0000313" key="5">
    <source>
        <dbReference type="Ensembl" id="ENSMAMP00000042649.1"/>
    </source>
</evidence>
<feature type="compositionally biased region" description="Polar residues" evidence="2">
    <location>
        <begin position="429"/>
        <end position="440"/>
    </location>
</feature>
<dbReference type="GeneTree" id="ENSGT00940000165230"/>
<feature type="domain" description="Rap-GAP" evidence="4">
    <location>
        <begin position="162"/>
        <end position="354"/>
    </location>
</feature>
<keyword evidence="3" id="KW-1133">Transmembrane helix</keyword>
<feature type="region of interest" description="Disordered" evidence="2">
    <location>
        <begin position="365"/>
        <end position="384"/>
    </location>
</feature>
<proteinExistence type="predicted"/>
<reference evidence="5" key="2">
    <citation type="submission" date="2025-09" db="UniProtKB">
        <authorList>
            <consortium name="Ensembl"/>
        </authorList>
    </citation>
    <scope>IDENTIFICATION</scope>
</reference>
<dbReference type="AlphaFoldDB" id="A0A7N8WXD9"/>
<organism evidence="5 6">
    <name type="scientific">Mastacembelus armatus</name>
    <name type="common">zig-zag eel</name>
    <dbReference type="NCBI Taxonomy" id="205130"/>
    <lineage>
        <taxon>Eukaryota</taxon>
        <taxon>Metazoa</taxon>
        <taxon>Chordata</taxon>
        <taxon>Craniata</taxon>
        <taxon>Vertebrata</taxon>
        <taxon>Euteleostomi</taxon>
        <taxon>Actinopterygii</taxon>
        <taxon>Neopterygii</taxon>
        <taxon>Teleostei</taxon>
        <taxon>Neoteleostei</taxon>
        <taxon>Acanthomorphata</taxon>
        <taxon>Anabantaria</taxon>
        <taxon>Synbranchiformes</taxon>
        <taxon>Mastacembelidae</taxon>
        <taxon>Mastacembelus</taxon>
    </lineage>
</organism>
<accession>A0A7N8WXD9</accession>
<evidence type="ECO:0000259" key="4">
    <source>
        <dbReference type="PROSITE" id="PS50085"/>
    </source>
</evidence>
<dbReference type="GO" id="GO:0005096">
    <property type="term" value="F:GTPase activator activity"/>
    <property type="evidence" value="ECO:0007669"/>
    <property type="project" value="UniProtKB-KW"/>
</dbReference>
<dbReference type="GO" id="GO:0005737">
    <property type="term" value="C:cytoplasm"/>
    <property type="evidence" value="ECO:0007669"/>
    <property type="project" value="TreeGrafter"/>
</dbReference>
<feature type="compositionally biased region" description="Gly residues" evidence="2">
    <location>
        <begin position="413"/>
        <end position="427"/>
    </location>
</feature>
<feature type="region of interest" description="Disordered" evidence="2">
    <location>
        <begin position="401"/>
        <end position="544"/>
    </location>
</feature>
<dbReference type="InterPro" id="IPR000331">
    <property type="entry name" value="Rap/Ran_GAP_dom"/>
</dbReference>
<protein>
    <submittedName>
        <fullName evidence="5">RAP1 GTPase activating protein 2</fullName>
    </submittedName>
</protein>
<evidence type="ECO:0000313" key="6">
    <source>
        <dbReference type="Proteomes" id="UP000261640"/>
    </source>
</evidence>
<feature type="compositionally biased region" description="Low complexity" evidence="2">
    <location>
        <begin position="519"/>
        <end position="541"/>
    </location>
</feature>
<keyword evidence="3" id="KW-0812">Transmembrane</keyword>
<keyword evidence="6" id="KW-1185">Reference proteome</keyword>
<dbReference type="PANTHER" id="PTHR15711">
    <property type="entry name" value="RAP GTPASE-ACTIVATING PROTEIN"/>
    <property type="match status" value="1"/>
</dbReference>
<dbReference type="GO" id="GO:0051056">
    <property type="term" value="P:regulation of small GTPase mediated signal transduction"/>
    <property type="evidence" value="ECO:0007669"/>
    <property type="project" value="InterPro"/>
</dbReference>
<feature type="region of interest" description="Disordered" evidence="2">
    <location>
        <begin position="33"/>
        <end position="57"/>
    </location>
</feature>
<dbReference type="Pfam" id="PF02145">
    <property type="entry name" value="Rap_GAP"/>
    <property type="match status" value="1"/>
</dbReference>
<evidence type="ECO:0000256" key="3">
    <source>
        <dbReference type="SAM" id="Phobius"/>
    </source>
</evidence>
<feature type="transmembrane region" description="Helical" evidence="3">
    <location>
        <begin position="554"/>
        <end position="576"/>
    </location>
</feature>
<keyword evidence="1" id="KW-0343">GTPase activation</keyword>
<keyword evidence="3" id="KW-0472">Membrane</keyword>